<gene>
    <name evidence="1" type="ORF">SR882_02920</name>
</gene>
<dbReference type="InterPro" id="IPR023168">
    <property type="entry name" value="GatB_Yqey_C_2"/>
</dbReference>
<dbReference type="RefSeq" id="WP_322521857.1">
    <property type="nucleotide sequence ID" value="NZ_CP140153.1"/>
</dbReference>
<accession>A0ABZ0YZA7</accession>
<reference evidence="1 2" key="1">
    <citation type="submission" date="2023-11" db="EMBL/GenBank/DDBJ databases">
        <title>MicrobeMod: A computational toolkit for identifying prokaryotic methylation and restriction-modification with nanopore sequencing.</title>
        <authorList>
            <person name="Crits-Christoph A."/>
            <person name="Kang S.C."/>
            <person name="Lee H."/>
            <person name="Ostrov N."/>
        </authorList>
    </citation>
    <scope>NUCLEOTIDE SEQUENCE [LARGE SCALE GENOMIC DNA]</scope>
    <source>
        <strain evidence="1 2">ATCC 49870</strain>
    </source>
</reference>
<dbReference type="Proteomes" id="UP001327459">
    <property type="component" value="Chromosome"/>
</dbReference>
<dbReference type="PANTHER" id="PTHR28055:SF1">
    <property type="entry name" value="ALTERED INHERITANCE OF MITOCHONDRIA PROTEIN 41, MITOCHONDRIAL"/>
    <property type="match status" value="1"/>
</dbReference>
<sequence length="149" mass="16319">MSTIKARLTADMKTAMKSGAKSRLATIRMLIAAIKQREIDERREVSEDEAMAILTKQAKQRRESIAQYESAGRDDLKAIEEAELAIIETYLPQPLSPEEIEAAVAEIIAAEQATDLSQMGAVMKTARERLAGRADMAAVSQAVRSRLSA</sequence>
<dbReference type="Pfam" id="PF09424">
    <property type="entry name" value="YqeY"/>
    <property type="match status" value="1"/>
</dbReference>
<dbReference type="EMBL" id="CP140153">
    <property type="protein sequence ID" value="WQH16869.1"/>
    <property type="molecule type" value="Genomic_DNA"/>
</dbReference>
<keyword evidence="2" id="KW-1185">Reference proteome</keyword>
<evidence type="ECO:0000313" key="2">
    <source>
        <dbReference type="Proteomes" id="UP001327459"/>
    </source>
</evidence>
<organism evidence="1 2">
    <name type="scientific">Guyparkeria halophila</name>
    <dbReference type="NCBI Taxonomy" id="47960"/>
    <lineage>
        <taxon>Bacteria</taxon>
        <taxon>Pseudomonadati</taxon>
        <taxon>Pseudomonadota</taxon>
        <taxon>Gammaproteobacteria</taxon>
        <taxon>Chromatiales</taxon>
        <taxon>Thioalkalibacteraceae</taxon>
        <taxon>Guyparkeria</taxon>
    </lineage>
</organism>
<dbReference type="InterPro" id="IPR042184">
    <property type="entry name" value="YqeY/Aim41_N"/>
</dbReference>
<name>A0ABZ0YZA7_9GAMM</name>
<proteinExistence type="predicted"/>
<dbReference type="Gene3D" id="1.10.10.410">
    <property type="match status" value="1"/>
</dbReference>
<evidence type="ECO:0000313" key="1">
    <source>
        <dbReference type="EMBL" id="WQH16869.1"/>
    </source>
</evidence>
<protein>
    <submittedName>
        <fullName evidence="1">GatB/YqeY domain-containing protein</fullName>
    </submittedName>
</protein>
<dbReference type="Gene3D" id="1.10.1510.10">
    <property type="entry name" value="Uncharacterised protein YqeY/AIM41 PF09424, N-terminal domain"/>
    <property type="match status" value="1"/>
</dbReference>
<dbReference type="InterPro" id="IPR003789">
    <property type="entry name" value="Asn/Gln_tRNA_amidoTrase-B-like"/>
</dbReference>
<dbReference type="PANTHER" id="PTHR28055">
    <property type="entry name" value="ALTERED INHERITANCE OF MITOCHONDRIA PROTEIN 41, MITOCHONDRIAL"/>
    <property type="match status" value="1"/>
</dbReference>
<dbReference type="SUPFAM" id="SSF89095">
    <property type="entry name" value="GatB/YqeY motif"/>
    <property type="match status" value="1"/>
</dbReference>
<dbReference type="InterPro" id="IPR019004">
    <property type="entry name" value="YqeY/Aim41"/>
</dbReference>